<dbReference type="Gene3D" id="1.10.530.10">
    <property type="match status" value="1"/>
</dbReference>
<evidence type="ECO:0000313" key="7">
    <source>
        <dbReference type="Proteomes" id="UP000199207"/>
    </source>
</evidence>
<dbReference type="PROSITE" id="PS51782">
    <property type="entry name" value="LYSM"/>
    <property type="match status" value="1"/>
</dbReference>
<feature type="signal peptide" evidence="4">
    <location>
        <begin position="1"/>
        <end position="41"/>
    </location>
</feature>
<dbReference type="SUPFAM" id="SSF54106">
    <property type="entry name" value="LysM domain"/>
    <property type="match status" value="1"/>
</dbReference>
<dbReference type="SMART" id="SM00257">
    <property type="entry name" value="LysM"/>
    <property type="match status" value="1"/>
</dbReference>
<evidence type="ECO:0000256" key="1">
    <source>
        <dbReference type="ARBA" id="ARBA00010830"/>
    </source>
</evidence>
<evidence type="ECO:0000256" key="4">
    <source>
        <dbReference type="SAM" id="SignalP"/>
    </source>
</evidence>
<dbReference type="Proteomes" id="UP000199207">
    <property type="component" value="Unassembled WGS sequence"/>
</dbReference>
<dbReference type="Pfam" id="PF01476">
    <property type="entry name" value="LysM"/>
    <property type="match status" value="1"/>
</dbReference>
<dbReference type="InterPro" id="IPR018392">
    <property type="entry name" value="LysM"/>
</dbReference>
<dbReference type="InterPro" id="IPR052196">
    <property type="entry name" value="Bact_Kbp"/>
</dbReference>
<gene>
    <name evidence="6" type="ORF">SAMN05421773_10297</name>
</gene>
<dbReference type="InterPro" id="IPR010618">
    <property type="entry name" value="RPF"/>
</dbReference>
<accession>A0A1I1GR49</accession>
<feature type="region of interest" description="Disordered" evidence="3">
    <location>
        <begin position="127"/>
        <end position="155"/>
    </location>
</feature>
<dbReference type="InterPro" id="IPR036779">
    <property type="entry name" value="LysM_dom_sf"/>
</dbReference>
<comment type="similarity">
    <text evidence="1">Belongs to the transglycosylase family. Rpf subfamily.</text>
</comment>
<dbReference type="CDD" id="cd00118">
    <property type="entry name" value="LysM"/>
    <property type="match status" value="1"/>
</dbReference>
<dbReference type="CDD" id="cd13925">
    <property type="entry name" value="RPF"/>
    <property type="match status" value="1"/>
</dbReference>
<dbReference type="PANTHER" id="PTHR34700:SF4">
    <property type="entry name" value="PHAGE-LIKE ELEMENT PBSX PROTEIN XKDP"/>
    <property type="match status" value="1"/>
</dbReference>
<dbReference type="PANTHER" id="PTHR34700">
    <property type="entry name" value="POTASSIUM BINDING PROTEIN KBP"/>
    <property type="match status" value="1"/>
</dbReference>
<dbReference type="STRING" id="910347.SAMN05421773_10297"/>
<sequence length="221" mass="22601">MLFSGKGRHRRPSKPTRFVSAAGVAGAAVALPVIGATGAQAASVSTWDAVAQCESGGDWSINTGNGFYGGLQFTQSSWEAAGGTQYASRADLATKDQQIATAEKLLSMQGPGAWPVCSVRAGLTAGGPAAEVDTSGGQAQEAAPVEQAEEPAPAEVTVEAVPTTPAPAAESTGDRYTVVSGDTLFKIAQAHGTAWEHIYADNKDVIGDNPNLIYPGQQLTL</sequence>
<dbReference type="OrthoDB" id="1404170at2"/>
<reference evidence="6 7" key="1">
    <citation type="submission" date="2016-10" db="EMBL/GenBank/DDBJ databases">
        <authorList>
            <person name="de Groot N.N."/>
        </authorList>
    </citation>
    <scope>NUCLEOTIDE SEQUENCE [LARGE SCALE GENOMIC DNA]</scope>
    <source>
        <strain evidence="6 7">CGMCC 4.5739</strain>
    </source>
</reference>
<dbReference type="Pfam" id="PF06737">
    <property type="entry name" value="Transglycosylas"/>
    <property type="match status" value="1"/>
</dbReference>
<keyword evidence="4" id="KW-0732">Signal</keyword>
<feature type="chain" id="PRO_5011778463" evidence="4">
    <location>
        <begin position="42"/>
        <end position="221"/>
    </location>
</feature>
<dbReference type="EMBL" id="FOLM01000002">
    <property type="protein sequence ID" value="SFC13945.1"/>
    <property type="molecule type" value="Genomic_DNA"/>
</dbReference>
<dbReference type="RefSeq" id="WP_093837434.1">
    <property type="nucleotide sequence ID" value="NZ_FOLM01000002.1"/>
</dbReference>
<evidence type="ECO:0000256" key="2">
    <source>
        <dbReference type="ARBA" id="ARBA00022801"/>
    </source>
</evidence>
<feature type="domain" description="LysM" evidence="5">
    <location>
        <begin position="174"/>
        <end position="221"/>
    </location>
</feature>
<keyword evidence="7" id="KW-1185">Reference proteome</keyword>
<evidence type="ECO:0000256" key="3">
    <source>
        <dbReference type="SAM" id="MobiDB-lite"/>
    </source>
</evidence>
<name>A0A1I1GR49_9ACTN</name>
<dbReference type="SMR" id="A0A1I1GR49"/>
<dbReference type="AlphaFoldDB" id="A0A1I1GR49"/>
<dbReference type="SUPFAM" id="SSF53955">
    <property type="entry name" value="Lysozyme-like"/>
    <property type="match status" value="1"/>
</dbReference>
<keyword evidence="2" id="KW-0378">Hydrolase</keyword>
<dbReference type="GO" id="GO:0016787">
    <property type="term" value="F:hydrolase activity"/>
    <property type="evidence" value="ECO:0007669"/>
    <property type="project" value="UniProtKB-KW"/>
</dbReference>
<evidence type="ECO:0000259" key="5">
    <source>
        <dbReference type="PROSITE" id="PS51782"/>
    </source>
</evidence>
<feature type="compositionally biased region" description="Low complexity" evidence="3">
    <location>
        <begin position="138"/>
        <end position="155"/>
    </location>
</feature>
<evidence type="ECO:0000313" key="6">
    <source>
        <dbReference type="EMBL" id="SFC13945.1"/>
    </source>
</evidence>
<dbReference type="Gene3D" id="3.10.350.10">
    <property type="entry name" value="LysM domain"/>
    <property type="match status" value="1"/>
</dbReference>
<proteinExistence type="inferred from homology"/>
<protein>
    <submittedName>
        <fullName evidence="6">LysM domain-containing protein</fullName>
    </submittedName>
</protein>
<organism evidence="6 7">
    <name type="scientific">Streptomyces aidingensis</name>
    <dbReference type="NCBI Taxonomy" id="910347"/>
    <lineage>
        <taxon>Bacteria</taxon>
        <taxon>Bacillati</taxon>
        <taxon>Actinomycetota</taxon>
        <taxon>Actinomycetes</taxon>
        <taxon>Kitasatosporales</taxon>
        <taxon>Streptomycetaceae</taxon>
        <taxon>Streptomyces</taxon>
    </lineage>
</organism>
<dbReference type="InterPro" id="IPR023346">
    <property type="entry name" value="Lysozyme-like_dom_sf"/>
</dbReference>